<keyword evidence="2" id="KW-0812">Transmembrane</keyword>
<dbReference type="PANTHER" id="PTHR30037">
    <property type="entry name" value="DNA-3-METHYLADENINE GLYCOSYLASE 1"/>
    <property type="match status" value="1"/>
</dbReference>
<feature type="binding site" evidence="1">
    <location>
        <position position="190"/>
    </location>
    <ligand>
        <name>Zn(2+)</name>
        <dbReference type="ChEBI" id="CHEBI:29105"/>
    </ligand>
</feature>
<keyword evidence="2" id="KW-0472">Membrane</keyword>
<sequence length="196" mass="23047">MRKQQVVTSSHVQRCPWAEKNLLLRQYHDEEWGVPNYDERYIFEMLSLEGAQAGLSWITILSKRDAYRAAFHDFDIQRCAEMNNDELERIITDYGIVKNRKKVYSVRQNALAVIQIQKEYGSFSSYLWDYTDNHIIKGDWEKESSIPDKNDISEKISRDLKKRGFVFVGPVIIYSFLQAIGIINDHVIDCCFNRLI</sequence>
<evidence type="ECO:0000313" key="3">
    <source>
        <dbReference type="EMBL" id="SDM66097.1"/>
    </source>
</evidence>
<accession>A0A1G9V225</accession>
<feature type="binding site" evidence="1">
    <location>
        <position position="28"/>
    </location>
    <ligand>
        <name>Zn(2+)</name>
        <dbReference type="ChEBI" id="CHEBI:29105"/>
    </ligand>
</feature>
<feature type="binding site" evidence="1">
    <location>
        <position position="186"/>
    </location>
    <ligand>
        <name>Zn(2+)</name>
        <dbReference type="ChEBI" id="CHEBI:29105"/>
    </ligand>
</feature>
<dbReference type="Proteomes" id="UP000199309">
    <property type="component" value="Unassembled WGS sequence"/>
</dbReference>
<dbReference type="InterPro" id="IPR052891">
    <property type="entry name" value="DNA-3mA_glycosylase"/>
</dbReference>
<organism evidence="3 4">
    <name type="scientific">Megasphaera paucivorans</name>
    <dbReference type="NCBI Taxonomy" id="349095"/>
    <lineage>
        <taxon>Bacteria</taxon>
        <taxon>Bacillati</taxon>
        <taxon>Bacillota</taxon>
        <taxon>Negativicutes</taxon>
        <taxon>Veillonellales</taxon>
        <taxon>Veillonellaceae</taxon>
        <taxon>Megasphaera</taxon>
    </lineage>
</organism>
<proteinExistence type="predicted"/>
<keyword evidence="2" id="KW-1133">Transmembrane helix</keyword>
<name>A0A1G9V225_9FIRM</name>
<dbReference type="GO" id="GO:0008725">
    <property type="term" value="F:DNA-3-methyladenine glycosylase activity"/>
    <property type="evidence" value="ECO:0007669"/>
    <property type="project" value="InterPro"/>
</dbReference>
<feature type="transmembrane region" description="Helical" evidence="2">
    <location>
        <begin position="164"/>
        <end position="183"/>
    </location>
</feature>
<keyword evidence="1" id="KW-0479">Metal-binding</keyword>
<dbReference type="PANTHER" id="PTHR30037:SF4">
    <property type="entry name" value="DNA-3-METHYLADENINE GLYCOSYLASE I"/>
    <property type="match status" value="1"/>
</dbReference>
<dbReference type="EMBL" id="FNHQ01000011">
    <property type="protein sequence ID" value="SDM66097.1"/>
    <property type="molecule type" value="Genomic_DNA"/>
</dbReference>
<evidence type="ECO:0000256" key="1">
    <source>
        <dbReference type="PIRSR" id="PIRSR605019-1"/>
    </source>
</evidence>
<dbReference type="SUPFAM" id="SSF48150">
    <property type="entry name" value="DNA-glycosylase"/>
    <property type="match status" value="1"/>
</dbReference>
<dbReference type="OrthoDB" id="9807664at2"/>
<gene>
    <name evidence="3" type="ORF">SAMN05660299_01302</name>
</gene>
<feature type="binding site" evidence="1">
    <location>
        <position position="15"/>
    </location>
    <ligand>
        <name>Zn(2+)</name>
        <dbReference type="ChEBI" id="CHEBI:29105"/>
    </ligand>
</feature>
<dbReference type="AlphaFoldDB" id="A0A1G9V225"/>
<keyword evidence="4" id="KW-1185">Reference proteome</keyword>
<evidence type="ECO:0000313" key="4">
    <source>
        <dbReference type="Proteomes" id="UP000199309"/>
    </source>
</evidence>
<dbReference type="Gene3D" id="1.10.340.30">
    <property type="entry name" value="Hypothetical protein, domain 2"/>
    <property type="match status" value="1"/>
</dbReference>
<evidence type="ECO:0000256" key="2">
    <source>
        <dbReference type="SAM" id="Phobius"/>
    </source>
</evidence>
<dbReference type="InterPro" id="IPR005019">
    <property type="entry name" value="Adenine_glyco"/>
</dbReference>
<dbReference type="InterPro" id="IPR011257">
    <property type="entry name" value="DNA_glycosylase"/>
</dbReference>
<dbReference type="GO" id="GO:0046872">
    <property type="term" value="F:metal ion binding"/>
    <property type="evidence" value="ECO:0007669"/>
    <property type="project" value="UniProtKB-KW"/>
</dbReference>
<protein>
    <submittedName>
        <fullName evidence="3">DNA-3-methyladenine glycosylase I</fullName>
    </submittedName>
</protein>
<dbReference type="RefSeq" id="WP_091649577.1">
    <property type="nucleotide sequence ID" value="NZ_FNHQ01000011.1"/>
</dbReference>
<dbReference type="GO" id="GO:0006284">
    <property type="term" value="P:base-excision repair"/>
    <property type="evidence" value="ECO:0007669"/>
    <property type="project" value="InterPro"/>
</dbReference>
<reference evidence="3 4" key="1">
    <citation type="submission" date="2016-10" db="EMBL/GenBank/DDBJ databases">
        <authorList>
            <person name="de Groot N.N."/>
        </authorList>
    </citation>
    <scope>NUCLEOTIDE SEQUENCE [LARGE SCALE GENOMIC DNA]</scope>
    <source>
        <strain evidence="3 4">DSM 16981</strain>
    </source>
</reference>
<keyword evidence="1" id="KW-0862">Zinc</keyword>
<dbReference type="STRING" id="349095.SAMN05660299_01302"/>
<dbReference type="Pfam" id="PF03352">
    <property type="entry name" value="Adenine_glyco"/>
    <property type="match status" value="1"/>
</dbReference>